<keyword evidence="4" id="KW-1185">Reference proteome</keyword>
<name>A0AAU0BDS7_9XANT</name>
<sequence length="545" mass="62244">MNRGRTSYWLTIPLLLGALVLASCKQAEEPKVAEKKAPVKVILVEAQLPPKPVKPPLPPLFSDIERRTFQFFWDTTNELNGLAPDRFPSRPFASIASVGFALTAYPIGIENGWISRNQAIDRTLTTLKFFRDAPMGPQRTGRAGYKGFYYHFLDMQQGKRYDSWVELSSVDTALLMMGVLFTQSYYNGEDPREKEIRQIADTLYKRVDWRWLQQRAPLISMGWFPESGFIDHDWMGYNEAMMLYILALGSPTHGVDPDAWTSWTRTYNNDWGVYQGQEYLSFGPLFGHQYSHVWIDFRDIQDQYMRERGIDYFLNSRRATLAQRDYAIDNPMKWKDYGENVWGLTAGDGPQNTSQEYRGEQRQFRHYSSRGAGLRENFDDGTIVPSAAISSIVFAPEVVIPAAEEMHKRYGDFLYSSYGFLDSFNPSFNYDIPLKTGRMVPDRGWVASDYIAIDQGPILAMIANYQNEFVWTVMKKNPYIRAGLERAGFTGGWLTPEGEPQPLPKKDEQAAAARSLGMAESRAAAAQAQQDPSQRQNSTQRPKPE</sequence>
<organism evidence="3 4">
    <name type="scientific">Xanthomonas hydrangeae</name>
    <dbReference type="NCBI Taxonomy" id="2775159"/>
    <lineage>
        <taxon>Bacteria</taxon>
        <taxon>Pseudomonadati</taxon>
        <taxon>Pseudomonadota</taxon>
        <taxon>Gammaproteobacteria</taxon>
        <taxon>Lysobacterales</taxon>
        <taxon>Lysobacteraceae</taxon>
        <taxon>Xanthomonas</taxon>
    </lineage>
</organism>
<dbReference type="Proteomes" id="UP001302716">
    <property type="component" value="Chromosome"/>
</dbReference>
<reference evidence="3 4" key="1">
    <citation type="submission" date="2022-08" db="EMBL/GenBank/DDBJ databases">
        <title>Whole genome sequencing-based tracing of a 2022 introduction and outbreak of Xanthomonas hortorum pv. pelargonii.</title>
        <authorList>
            <person name="Iruegas-Bocardo F."/>
            <person name="Weisberg A.K."/>
            <person name="Riutta E.R."/>
            <person name="Kilday K."/>
            <person name="Bonkowski J.C."/>
            <person name="Creswell T."/>
            <person name="Daughtrey M.L."/>
            <person name="Rane K."/>
            <person name="Grunwald N.J."/>
            <person name="Chang J.H."/>
            <person name="Putnam M.L."/>
        </authorList>
    </citation>
    <scope>NUCLEOTIDE SEQUENCE [LARGE SCALE GENOMIC DNA]</scope>
    <source>
        <strain evidence="3 4">22-323</strain>
    </source>
</reference>
<evidence type="ECO:0000313" key="4">
    <source>
        <dbReference type="Proteomes" id="UP001302716"/>
    </source>
</evidence>
<dbReference type="PROSITE" id="PS51257">
    <property type="entry name" value="PROKAR_LIPOPROTEIN"/>
    <property type="match status" value="1"/>
</dbReference>
<dbReference type="EMBL" id="CP103836">
    <property type="protein sequence ID" value="WOB49539.1"/>
    <property type="molecule type" value="Genomic_DNA"/>
</dbReference>
<dbReference type="Gene3D" id="1.50.10.140">
    <property type="match status" value="1"/>
</dbReference>
<dbReference type="Pfam" id="PF10091">
    <property type="entry name" value="Glycoamylase"/>
    <property type="match status" value="1"/>
</dbReference>
<proteinExistence type="predicted"/>
<evidence type="ECO:0000259" key="2">
    <source>
        <dbReference type="Pfam" id="PF10091"/>
    </source>
</evidence>
<protein>
    <recommendedName>
        <fullName evidence="2">Glycoamylase-like domain-containing protein</fullName>
    </recommendedName>
</protein>
<dbReference type="AlphaFoldDB" id="A0AAU0BDS7"/>
<dbReference type="PIRSF" id="PIRSF028431">
    <property type="entry name" value="UCP028431"/>
    <property type="match status" value="1"/>
</dbReference>
<evidence type="ECO:0000313" key="3">
    <source>
        <dbReference type="EMBL" id="WOB49539.1"/>
    </source>
</evidence>
<dbReference type="InterPro" id="IPR016883">
    <property type="entry name" value="UCP028431"/>
</dbReference>
<dbReference type="RefSeq" id="WP_205394592.1">
    <property type="nucleotide sequence ID" value="NZ_CP103836.1"/>
</dbReference>
<dbReference type="InterPro" id="IPR019282">
    <property type="entry name" value="Glycoamylase-like_cons_dom"/>
</dbReference>
<feature type="region of interest" description="Disordered" evidence="1">
    <location>
        <begin position="491"/>
        <end position="545"/>
    </location>
</feature>
<evidence type="ECO:0000256" key="1">
    <source>
        <dbReference type="SAM" id="MobiDB-lite"/>
    </source>
</evidence>
<accession>A0AAU0BDS7</accession>
<feature type="domain" description="Glycoamylase-like" evidence="2">
    <location>
        <begin position="232"/>
        <end position="478"/>
    </location>
</feature>
<feature type="compositionally biased region" description="Polar residues" evidence="1">
    <location>
        <begin position="531"/>
        <end position="545"/>
    </location>
</feature>
<gene>
    <name evidence="3" type="ORF">NYR97_20510</name>
</gene>